<dbReference type="InterPro" id="IPR049012">
    <property type="entry name" value="Mutator_transp_dom"/>
</dbReference>
<accession>A0A8B8C5Q9</accession>
<dbReference type="GeneID" id="111116349"/>
<dbReference type="KEGG" id="cvn:111116349"/>
<dbReference type="Pfam" id="PF20700">
    <property type="entry name" value="Mutator"/>
    <property type="match status" value="1"/>
</dbReference>
<keyword evidence="2" id="KW-1185">Reference proteome</keyword>
<protein>
    <submittedName>
        <fullName evidence="3">Uncharacterized protein LOC111116349</fullName>
    </submittedName>
</protein>
<dbReference type="AlphaFoldDB" id="A0A8B8C5Q9"/>
<feature type="domain" description="Mutator-like transposase" evidence="1">
    <location>
        <begin position="66"/>
        <end position="401"/>
    </location>
</feature>
<reference evidence="3" key="1">
    <citation type="submission" date="2025-08" db="UniProtKB">
        <authorList>
            <consortium name="RefSeq"/>
        </authorList>
    </citation>
    <scope>IDENTIFICATION</scope>
    <source>
        <tissue evidence="3">Whole sample</tissue>
    </source>
</reference>
<evidence type="ECO:0000313" key="3">
    <source>
        <dbReference type="RefSeq" id="XP_022311042.1"/>
    </source>
</evidence>
<evidence type="ECO:0000313" key="2">
    <source>
        <dbReference type="Proteomes" id="UP000694844"/>
    </source>
</evidence>
<name>A0A8B8C5Q9_CRAVI</name>
<evidence type="ECO:0000259" key="1">
    <source>
        <dbReference type="Pfam" id="PF20700"/>
    </source>
</evidence>
<proteinExistence type="predicted"/>
<dbReference type="Proteomes" id="UP000694844">
    <property type="component" value="Chromosome 10"/>
</dbReference>
<dbReference type="RefSeq" id="XP_022311042.1">
    <property type="nucleotide sequence ID" value="XM_022455334.1"/>
</dbReference>
<dbReference type="OrthoDB" id="6152639at2759"/>
<organism evidence="2 3">
    <name type="scientific">Crassostrea virginica</name>
    <name type="common">Eastern oyster</name>
    <dbReference type="NCBI Taxonomy" id="6565"/>
    <lineage>
        <taxon>Eukaryota</taxon>
        <taxon>Metazoa</taxon>
        <taxon>Spiralia</taxon>
        <taxon>Lophotrochozoa</taxon>
        <taxon>Mollusca</taxon>
        <taxon>Bivalvia</taxon>
        <taxon>Autobranchia</taxon>
        <taxon>Pteriomorphia</taxon>
        <taxon>Ostreida</taxon>
        <taxon>Ostreoidea</taxon>
        <taxon>Ostreidae</taxon>
        <taxon>Crassostrea</taxon>
    </lineage>
</organism>
<gene>
    <name evidence="3" type="primary">LOC111116349</name>
</gene>
<sequence length="433" mass="48478">MEVKSRQRFKNGRFKKKMDVMDCNNNVALLSEEEKSNELQMFEKKPTSPDKATNIAVTEYSDILQGRRIIDLAYFAKMLQQGCAGCEEPLQLVGCVSERKYGLASIFQIKCHKCGNITSISSGKRQNDEKNGQGPFDVNVKLGVALLHAGIGEAIFASILAIMNIPCMTSRNMKKVERRAGSAIENLAKETCDVILKDEAEKSSDSLSLSYDAGWQKRGSGKNYNSLSGHASMIGLHTKKVVGYSVMSKTCRKCDVATKSGNTVPDHDCRKNWGGSSKAMEPAMAVNILNEIKEKGYGVRKIIMDDDTTTIAKIHREFDSSIEKCSDRNHTVKNFVNTLYALQRDKQIQKSLSTTTISHLKKCFTYALSKNKNDALGLRRNLTAIPNHLFGDHQLCDISWCRFLQNPDTYVPRNLPYGKYLQNKDLLEHLHSV</sequence>